<evidence type="ECO:0000313" key="7">
    <source>
        <dbReference type="Proteomes" id="UP000314011"/>
    </source>
</evidence>
<dbReference type="Gene3D" id="1.10.10.60">
    <property type="entry name" value="Homeodomain-like"/>
    <property type="match status" value="1"/>
</dbReference>
<protein>
    <submittedName>
        <fullName evidence="6">AraC family transcriptional regulator</fullName>
    </submittedName>
</protein>
<dbReference type="AlphaFoldDB" id="A0A5C5GD38"/>
<keyword evidence="3" id="KW-0804">Transcription</keyword>
<dbReference type="InterPro" id="IPR009057">
    <property type="entry name" value="Homeodomain-like_sf"/>
</dbReference>
<reference evidence="6 7" key="1">
    <citation type="submission" date="2019-06" db="EMBL/GenBank/DDBJ databases">
        <title>Genome of new Rhodobacteraceae sp. SM1903.</title>
        <authorList>
            <person name="Ren X."/>
        </authorList>
    </citation>
    <scope>NUCLEOTIDE SEQUENCE [LARGE SCALE GENOMIC DNA]</scope>
    <source>
        <strain evidence="6 7">SM1903</strain>
    </source>
</reference>
<comment type="caution">
    <text evidence="6">The sequence shown here is derived from an EMBL/GenBank/DDBJ whole genome shotgun (WGS) entry which is preliminary data.</text>
</comment>
<evidence type="ECO:0000256" key="3">
    <source>
        <dbReference type="ARBA" id="ARBA00023163"/>
    </source>
</evidence>
<dbReference type="Pfam" id="PF12833">
    <property type="entry name" value="HTH_18"/>
    <property type="match status" value="1"/>
</dbReference>
<evidence type="ECO:0000256" key="4">
    <source>
        <dbReference type="SAM" id="MobiDB-lite"/>
    </source>
</evidence>
<dbReference type="PANTHER" id="PTHR46796:SF12">
    <property type="entry name" value="HTH-TYPE DNA-BINDING TRANSCRIPTIONAL ACTIVATOR EUTR"/>
    <property type="match status" value="1"/>
</dbReference>
<feature type="region of interest" description="Disordered" evidence="4">
    <location>
        <begin position="1"/>
        <end position="24"/>
    </location>
</feature>
<organism evidence="6 7">
    <name type="scientific">Pelagovum pacificum</name>
    <dbReference type="NCBI Taxonomy" id="2588711"/>
    <lineage>
        <taxon>Bacteria</taxon>
        <taxon>Pseudomonadati</taxon>
        <taxon>Pseudomonadota</taxon>
        <taxon>Alphaproteobacteria</taxon>
        <taxon>Rhodobacterales</taxon>
        <taxon>Paracoccaceae</taxon>
        <taxon>Pelagovum</taxon>
    </lineage>
</organism>
<feature type="domain" description="HTH araC/xylS-type" evidence="5">
    <location>
        <begin position="292"/>
        <end position="392"/>
    </location>
</feature>
<dbReference type="PANTHER" id="PTHR46796">
    <property type="entry name" value="HTH-TYPE TRANSCRIPTIONAL ACTIVATOR RHAS-RELATED"/>
    <property type="match status" value="1"/>
</dbReference>
<accession>A0A5C5GD38</accession>
<dbReference type="GO" id="GO:0043565">
    <property type="term" value="F:sequence-specific DNA binding"/>
    <property type="evidence" value="ECO:0007669"/>
    <property type="project" value="InterPro"/>
</dbReference>
<evidence type="ECO:0000313" key="6">
    <source>
        <dbReference type="EMBL" id="TNY31901.1"/>
    </source>
</evidence>
<dbReference type="PROSITE" id="PS01124">
    <property type="entry name" value="HTH_ARAC_FAMILY_2"/>
    <property type="match status" value="1"/>
</dbReference>
<dbReference type="InterPro" id="IPR018060">
    <property type="entry name" value="HTH_AraC"/>
</dbReference>
<dbReference type="InterPro" id="IPR050204">
    <property type="entry name" value="AraC_XylS_family_regulators"/>
</dbReference>
<dbReference type="SUPFAM" id="SSF46689">
    <property type="entry name" value="Homeodomain-like"/>
    <property type="match status" value="1"/>
</dbReference>
<name>A0A5C5GD38_9RHOB</name>
<dbReference type="GO" id="GO:0003700">
    <property type="term" value="F:DNA-binding transcription factor activity"/>
    <property type="evidence" value="ECO:0007669"/>
    <property type="project" value="InterPro"/>
</dbReference>
<evidence type="ECO:0000256" key="1">
    <source>
        <dbReference type="ARBA" id="ARBA00023015"/>
    </source>
</evidence>
<proteinExistence type="predicted"/>
<dbReference type="SMART" id="SM00342">
    <property type="entry name" value="HTH_ARAC"/>
    <property type="match status" value="1"/>
</dbReference>
<evidence type="ECO:0000256" key="2">
    <source>
        <dbReference type="ARBA" id="ARBA00023125"/>
    </source>
</evidence>
<gene>
    <name evidence="6" type="ORF">FHY64_00940</name>
</gene>
<evidence type="ECO:0000259" key="5">
    <source>
        <dbReference type="PROSITE" id="PS01124"/>
    </source>
</evidence>
<keyword evidence="2" id="KW-0238">DNA-binding</keyword>
<sequence>MTPPAGWRTGLPGILPPVADGPGTGVSSVRPVRVSLETGPSAIRGATTHCPICDRLSPLRLKRRGRPCPLKVELTVTWSPDPDPMLDDIPQTSRSTFDTSSAPPGLFARTEDFRFFARTGHLTHRTLDFGPSRLRIVAVNSTGHEARFFEDSRTAITLPVSGHSEVEADGHTFRTIAGDAFIIGPSERRSRLMPGKRCRTYQSYTIIGPSNAAYDWPNRSVSALIRGNGCTRQMSHLLCFLMELVDQPGPLHGRQTALAAALLSDLWDMLITAAFSEPPHGSCASGPGRIVSEAHDIMRANLSEPMTIQSIADLAGVTPRTLQRAFLQRLGETPRAHLSKLRLATMNATLKAGNPGTTVTSAALDAGLVHLGRCSALYREQFGELPSETLCRSRRDLG</sequence>
<dbReference type="OrthoDB" id="9793400at2"/>
<dbReference type="EMBL" id="VFFF01000001">
    <property type="protein sequence ID" value="TNY31901.1"/>
    <property type="molecule type" value="Genomic_DNA"/>
</dbReference>
<keyword evidence="7" id="KW-1185">Reference proteome</keyword>
<keyword evidence="1" id="KW-0805">Transcription regulation</keyword>
<dbReference type="Proteomes" id="UP000314011">
    <property type="component" value="Unassembled WGS sequence"/>
</dbReference>